<gene>
    <name evidence="6" type="primary">kdgR</name>
    <name evidence="6" type="ORF">GCM10011380_15620</name>
</gene>
<keyword evidence="2" id="KW-0238">DNA-binding</keyword>
<evidence type="ECO:0000259" key="4">
    <source>
        <dbReference type="PROSITE" id="PS51077"/>
    </source>
</evidence>
<dbReference type="InterPro" id="IPR036390">
    <property type="entry name" value="WH_DNA-bd_sf"/>
</dbReference>
<organism evidence="6 7">
    <name type="scientific">Sphingomonas metalli</name>
    <dbReference type="NCBI Taxonomy" id="1779358"/>
    <lineage>
        <taxon>Bacteria</taxon>
        <taxon>Pseudomonadati</taxon>
        <taxon>Pseudomonadota</taxon>
        <taxon>Alphaproteobacteria</taxon>
        <taxon>Sphingomonadales</taxon>
        <taxon>Sphingomonadaceae</taxon>
        <taxon>Sphingomonas</taxon>
    </lineage>
</organism>
<dbReference type="InterPro" id="IPR036388">
    <property type="entry name" value="WH-like_DNA-bd_sf"/>
</dbReference>
<dbReference type="Gene3D" id="3.30.450.40">
    <property type="match status" value="1"/>
</dbReference>
<keyword evidence="7" id="KW-1185">Reference proteome</keyword>
<comment type="caution">
    <text evidence="6">The sequence shown here is derived from an EMBL/GenBank/DDBJ whole genome shotgun (WGS) entry which is preliminary data.</text>
</comment>
<evidence type="ECO:0000313" key="7">
    <source>
        <dbReference type="Proteomes" id="UP000623067"/>
    </source>
</evidence>
<dbReference type="Pfam" id="PF09339">
    <property type="entry name" value="HTH_IclR"/>
    <property type="match status" value="1"/>
</dbReference>
<dbReference type="AlphaFoldDB" id="A0A916WSN3"/>
<evidence type="ECO:0000259" key="5">
    <source>
        <dbReference type="PROSITE" id="PS51078"/>
    </source>
</evidence>
<protein>
    <submittedName>
        <fullName evidence="6">Transcriptional regulator</fullName>
    </submittedName>
</protein>
<evidence type="ECO:0000256" key="2">
    <source>
        <dbReference type="ARBA" id="ARBA00023125"/>
    </source>
</evidence>
<dbReference type="Pfam" id="PF01614">
    <property type="entry name" value="IclR_C"/>
    <property type="match status" value="1"/>
</dbReference>
<feature type="domain" description="IclR-ED" evidence="5">
    <location>
        <begin position="102"/>
        <end position="279"/>
    </location>
</feature>
<dbReference type="PANTHER" id="PTHR30136:SF7">
    <property type="entry name" value="HTH-TYPE TRANSCRIPTIONAL REGULATOR KDGR-RELATED"/>
    <property type="match status" value="1"/>
</dbReference>
<dbReference type="GO" id="GO:0045892">
    <property type="term" value="P:negative regulation of DNA-templated transcription"/>
    <property type="evidence" value="ECO:0007669"/>
    <property type="project" value="TreeGrafter"/>
</dbReference>
<dbReference type="InterPro" id="IPR014757">
    <property type="entry name" value="Tscrpt_reg_IclR_C"/>
</dbReference>
<dbReference type="InterPro" id="IPR050707">
    <property type="entry name" value="HTH_MetabolicPath_Reg"/>
</dbReference>
<dbReference type="SMART" id="SM00346">
    <property type="entry name" value="HTH_ICLR"/>
    <property type="match status" value="1"/>
</dbReference>
<dbReference type="InterPro" id="IPR029016">
    <property type="entry name" value="GAF-like_dom_sf"/>
</dbReference>
<reference evidence="6" key="1">
    <citation type="journal article" date="2014" name="Int. J. Syst. Evol. Microbiol.">
        <title>Complete genome sequence of Corynebacterium casei LMG S-19264T (=DSM 44701T), isolated from a smear-ripened cheese.</title>
        <authorList>
            <consortium name="US DOE Joint Genome Institute (JGI-PGF)"/>
            <person name="Walter F."/>
            <person name="Albersmeier A."/>
            <person name="Kalinowski J."/>
            <person name="Ruckert C."/>
        </authorList>
    </citation>
    <scope>NUCLEOTIDE SEQUENCE</scope>
    <source>
        <strain evidence="6">CGMCC 1.15330</strain>
    </source>
</reference>
<dbReference type="SUPFAM" id="SSF46785">
    <property type="entry name" value="Winged helix' DNA-binding domain"/>
    <property type="match status" value="1"/>
</dbReference>
<feature type="domain" description="HTH iclR-type" evidence="4">
    <location>
        <begin position="40"/>
        <end position="108"/>
    </location>
</feature>
<dbReference type="GO" id="GO:0003700">
    <property type="term" value="F:DNA-binding transcription factor activity"/>
    <property type="evidence" value="ECO:0007669"/>
    <property type="project" value="TreeGrafter"/>
</dbReference>
<evidence type="ECO:0000313" key="6">
    <source>
        <dbReference type="EMBL" id="GGB26912.1"/>
    </source>
</evidence>
<dbReference type="EMBL" id="BMIH01000002">
    <property type="protein sequence ID" value="GGB26912.1"/>
    <property type="molecule type" value="Genomic_DNA"/>
</dbReference>
<dbReference type="PROSITE" id="PS51078">
    <property type="entry name" value="ICLR_ED"/>
    <property type="match status" value="1"/>
</dbReference>
<keyword evidence="1" id="KW-0805">Transcription regulation</keyword>
<reference evidence="6" key="2">
    <citation type="submission" date="2020-09" db="EMBL/GenBank/DDBJ databases">
        <authorList>
            <person name="Sun Q."/>
            <person name="Zhou Y."/>
        </authorList>
    </citation>
    <scope>NUCLEOTIDE SEQUENCE</scope>
    <source>
        <strain evidence="6">CGMCC 1.15330</strain>
    </source>
</reference>
<evidence type="ECO:0000256" key="1">
    <source>
        <dbReference type="ARBA" id="ARBA00023015"/>
    </source>
</evidence>
<evidence type="ECO:0000256" key="3">
    <source>
        <dbReference type="ARBA" id="ARBA00023163"/>
    </source>
</evidence>
<dbReference type="PROSITE" id="PS51077">
    <property type="entry name" value="HTH_ICLR"/>
    <property type="match status" value="1"/>
</dbReference>
<accession>A0A916WSN3</accession>
<dbReference type="InterPro" id="IPR005471">
    <property type="entry name" value="Tscrpt_reg_IclR_N"/>
</dbReference>
<name>A0A916WSN3_9SPHN</name>
<dbReference type="GO" id="GO:0003677">
    <property type="term" value="F:DNA binding"/>
    <property type="evidence" value="ECO:0007669"/>
    <property type="project" value="UniProtKB-KW"/>
</dbReference>
<dbReference type="Proteomes" id="UP000623067">
    <property type="component" value="Unassembled WGS sequence"/>
</dbReference>
<dbReference type="Gene3D" id="1.10.10.10">
    <property type="entry name" value="Winged helix-like DNA-binding domain superfamily/Winged helix DNA-binding domain"/>
    <property type="match status" value="1"/>
</dbReference>
<sequence>MAKVLFSAAPIVFREGTTYQGGMREDDDLPALADEPKYRAPALEKGLDILELLARSPKPLTAAAISERLRRSTSELFRMIQVLEYRGFIRQAPGGGFIPTEKLFALGMEQPPVKSLLETALPLMRDLARRTGQSCHMTMRSGGDIVVVARIESSEQLGFSVRIGHRRPMLESNSAVVHFAFIDEVDRTRWIAQTPDIDQDKLADFRARAERVRARGFEKAKSGYTLGITDLAAPILRGTSAAAVLTVPFLQTIADQMPMDDVVKHLRAVAAEISAALLLADHRV</sequence>
<keyword evidence="3" id="KW-0804">Transcription</keyword>
<dbReference type="SUPFAM" id="SSF55781">
    <property type="entry name" value="GAF domain-like"/>
    <property type="match status" value="1"/>
</dbReference>
<dbReference type="PANTHER" id="PTHR30136">
    <property type="entry name" value="HELIX-TURN-HELIX TRANSCRIPTIONAL REGULATOR, ICLR FAMILY"/>
    <property type="match status" value="1"/>
</dbReference>
<proteinExistence type="predicted"/>